<accession>A0ABS1E9K3</accession>
<dbReference type="HAMAP" id="MF_00163">
    <property type="entry name" value="Pep_deformylase"/>
    <property type="match status" value="1"/>
</dbReference>
<dbReference type="SUPFAM" id="SSF56420">
    <property type="entry name" value="Peptide deformylase"/>
    <property type="match status" value="1"/>
</dbReference>
<comment type="cofactor">
    <cofactor evidence="2">
        <name>Fe(2+)</name>
        <dbReference type="ChEBI" id="CHEBI:29033"/>
    </cofactor>
    <text evidence="2">Binds 1 Fe(2+) ion.</text>
</comment>
<dbReference type="RefSeq" id="WP_200261292.1">
    <property type="nucleotide sequence ID" value="NZ_NRSH01000211.1"/>
</dbReference>
<comment type="caution">
    <text evidence="3">The sequence shown here is derived from an EMBL/GenBank/DDBJ whole genome shotgun (WGS) entry which is preliminary data.</text>
</comment>
<feature type="binding site" evidence="2">
    <location>
        <position position="91"/>
    </location>
    <ligand>
        <name>Fe cation</name>
        <dbReference type="ChEBI" id="CHEBI:24875"/>
    </ligand>
</feature>
<name>A0ABS1E9K3_9GAMM</name>
<dbReference type="NCBIfam" id="NF001159">
    <property type="entry name" value="PRK00150.1-3"/>
    <property type="match status" value="1"/>
</dbReference>
<evidence type="ECO:0000256" key="2">
    <source>
        <dbReference type="HAMAP-Rule" id="MF_00163"/>
    </source>
</evidence>
<keyword evidence="2" id="KW-0378">Hydrolase</keyword>
<organism evidence="3 4">
    <name type="scientific">Halorhodospira neutriphila</name>
    <dbReference type="NCBI Taxonomy" id="168379"/>
    <lineage>
        <taxon>Bacteria</taxon>
        <taxon>Pseudomonadati</taxon>
        <taxon>Pseudomonadota</taxon>
        <taxon>Gammaproteobacteria</taxon>
        <taxon>Chromatiales</taxon>
        <taxon>Ectothiorhodospiraceae</taxon>
        <taxon>Halorhodospira</taxon>
    </lineage>
</organism>
<dbReference type="PANTHER" id="PTHR10458">
    <property type="entry name" value="PEPTIDE DEFORMYLASE"/>
    <property type="match status" value="1"/>
</dbReference>
<dbReference type="EC" id="3.5.1.88" evidence="2"/>
<feature type="binding site" evidence="2">
    <location>
        <position position="133"/>
    </location>
    <ligand>
        <name>Fe cation</name>
        <dbReference type="ChEBI" id="CHEBI:24875"/>
    </ligand>
</feature>
<keyword evidence="4" id="KW-1185">Reference proteome</keyword>
<dbReference type="Gene3D" id="3.90.45.10">
    <property type="entry name" value="Peptide deformylase"/>
    <property type="match status" value="1"/>
</dbReference>
<keyword evidence="2" id="KW-0648">Protein biosynthesis</keyword>
<feature type="active site" evidence="2">
    <location>
        <position position="134"/>
    </location>
</feature>
<dbReference type="PIRSF" id="PIRSF004749">
    <property type="entry name" value="Pep_def"/>
    <property type="match status" value="1"/>
</dbReference>
<dbReference type="PANTHER" id="PTHR10458:SF22">
    <property type="entry name" value="PEPTIDE DEFORMYLASE"/>
    <property type="match status" value="1"/>
</dbReference>
<comment type="catalytic activity">
    <reaction evidence="2">
        <text>N-terminal N-formyl-L-methionyl-[peptide] + H2O = N-terminal L-methionyl-[peptide] + formate</text>
        <dbReference type="Rhea" id="RHEA:24420"/>
        <dbReference type="Rhea" id="RHEA-COMP:10639"/>
        <dbReference type="Rhea" id="RHEA-COMP:10640"/>
        <dbReference type="ChEBI" id="CHEBI:15377"/>
        <dbReference type="ChEBI" id="CHEBI:15740"/>
        <dbReference type="ChEBI" id="CHEBI:49298"/>
        <dbReference type="ChEBI" id="CHEBI:64731"/>
        <dbReference type="EC" id="3.5.1.88"/>
    </reaction>
</comment>
<reference evidence="3 4" key="1">
    <citation type="journal article" date="2020" name="Microorganisms">
        <title>Osmotic Adaptation and Compatible Solute Biosynthesis of Phototrophic Bacteria as Revealed from Genome Analyses.</title>
        <authorList>
            <person name="Imhoff J.F."/>
            <person name="Rahn T."/>
            <person name="Kunzel S."/>
            <person name="Keller A."/>
            <person name="Neulinger S.C."/>
        </authorList>
    </citation>
    <scope>NUCLEOTIDE SEQUENCE [LARGE SCALE GENOMIC DNA]</scope>
    <source>
        <strain evidence="3 4">DSM 15116</strain>
    </source>
</reference>
<dbReference type="EMBL" id="NRSH01000211">
    <property type="protein sequence ID" value="MBK1727657.1"/>
    <property type="molecule type" value="Genomic_DNA"/>
</dbReference>
<comment type="similarity">
    <text evidence="1 2">Belongs to the polypeptide deformylase family.</text>
</comment>
<sequence>MALLDILVYPDPRLRERAEPVAQVDDGLRRLVDDMLETMYEASGIGLASVQVGDPRRVVVIDVSEERSQPQVLINPEILDARGEATGEEGCLSIPGYYDDVTRAAAVTYRALDYHGEPVEGEAEGTLAVCIQHEIDHLEGRLFIDYLSELKRKRVRKRMEKRERHAAAAG</sequence>
<dbReference type="PRINTS" id="PR01576">
    <property type="entry name" value="PDEFORMYLASE"/>
</dbReference>
<dbReference type="Pfam" id="PF01327">
    <property type="entry name" value="Pep_deformylase"/>
    <property type="match status" value="1"/>
</dbReference>
<dbReference type="InterPro" id="IPR036821">
    <property type="entry name" value="Peptide_deformylase_sf"/>
</dbReference>
<keyword evidence="2" id="KW-0479">Metal-binding</keyword>
<protein>
    <recommendedName>
        <fullName evidence="2">Peptide deformylase</fullName>
        <shortName evidence="2">PDF</shortName>
        <ecNumber evidence="2">3.5.1.88</ecNumber>
    </recommendedName>
    <alternativeName>
        <fullName evidence="2">Polypeptide deformylase</fullName>
    </alternativeName>
</protein>
<comment type="function">
    <text evidence="2">Removes the formyl group from the N-terminal Met of newly synthesized proteins. Requires at least a dipeptide for an efficient rate of reaction. N-terminal L-methionine is a prerequisite for activity but the enzyme has broad specificity at other positions.</text>
</comment>
<dbReference type="NCBIfam" id="TIGR00079">
    <property type="entry name" value="pept_deformyl"/>
    <property type="match status" value="1"/>
</dbReference>
<dbReference type="CDD" id="cd00487">
    <property type="entry name" value="Pep_deformylase"/>
    <property type="match status" value="1"/>
</dbReference>
<evidence type="ECO:0000313" key="4">
    <source>
        <dbReference type="Proteomes" id="UP000738126"/>
    </source>
</evidence>
<keyword evidence="2" id="KW-0408">Iron</keyword>
<dbReference type="InterPro" id="IPR023635">
    <property type="entry name" value="Peptide_deformylase"/>
</dbReference>
<feature type="binding site" evidence="2">
    <location>
        <position position="137"/>
    </location>
    <ligand>
        <name>Fe cation</name>
        <dbReference type="ChEBI" id="CHEBI:24875"/>
    </ligand>
</feature>
<evidence type="ECO:0000256" key="1">
    <source>
        <dbReference type="ARBA" id="ARBA00010759"/>
    </source>
</evidence>
<gene>
    <name evidence="2" type="primary">def</name>
    <name evidence="3" type="ORF">CKO13_11675</name>
</gene>
<evidence type="ECO:0000313" key="3">
    <source>
        <dbReference type="EMBL" id="MBK1727657.1"/>
    </source>
</evidence>
<dbReference type="Proteomes" id="UP000738126">
    <property type="component" value="Unassembled WGS sequence"/>
</dbReference>
<proteinExistence type="inferred from homology"/>